<dbReference type="InterPro" id="IPR009061">
    <property type="entry name" value="DNA-bd_dom_put_sf"/>
</dbReference>
<dbReference type="Pfam" id="PF13411">
    <property type="entry name" value="MerR_1"/>
    <property type="match status" value="1"/>
</dbReference>
<gene>
    <name evidence="3" type="ORF">IAA06_09900</name>
</gene>
<proteinExistence type="predicted"/>
<organism evidence="3 4">
    <name type="scientific">Candidatus Blautia faecavium</name>
    <dbReference type="NCBI Taxonomy" id="2838487"/>
    <lineage>
        <taxon>Bacteria</taxon>
        <taxon>Bacillati</taxon>
        <taxon>Bacillota</taxon>
        <taxon>Clostridia</taxon>
        <taxon>Lachnospirales</taxon>
        <taxon>Lachnospiraceae</taxon>
        <taxon>Blautia</taxon>
    </lineage>
</organism>
<dbReference type="Proteomes" id="UP000823842">
    <property type="component" value="Unassembled WGS sequence"/>
</dbReference>
<dbReference type="CDD" id="cd01106">
    <property type="entry name" value="HTH_TipAL-Mta"/>
    <property type="match status" value="1"/>
</dbReference>
<dbReference type="GO" id="GO:0003677">
    <property type="term" value="F:DNA binding"/>
    <property type="evidence" value="ECO:0007669"/>
    <property type="project" value="UniProtKB-KW"/>
</dbReference>
<evidence type="ECO:0000259" key="2">
    <source>
        <dbReference type="PROSITE" id="PS50937"/>
    </source>
</evidence>
<dbReference type="SMART" id="SM00422">
    <property type="entry name" value="HTH_MERR"/>
    <property type="match status" value="1"/>
</dbReference>
<dbReference type="EMBL" id="DWYZ01000183">
    <property type="protein sequence ID" value="HJB29088.1"/>
    <property type="molecule type" value="Genomic_DNA"/>
</dbReference>
<dbReference type="PANTHER" id="PTHR30204:SF96">
    <property type="entry name" value="CHROMOSOME-ANCHORING PROTEIN RACA"/>
    <property type="match status" value="1"/>
</dbReference>
<keyword evidence="1" id="KW-0238">DNA-binding</keyword>
<dbReference type="PRINTS" id="PR00040">
    <property type="entry name" value="HTHMERR"/>
</dbReference>
<name>A0A9D2LUR8_9FIRM</name>
<comment type="caution">
    <text evidence="3">The sequence shown here is derived from an EMBL/GenBank/DDBJ whole genome shotgun (WGS) entry which is preliminary data.</text>
</comment>
<dbReference type="SUPFAM" id="SSF46955">
    <property type="entry name" value="Putative DNA-binding domain"/>
    <property type="match status" value="1"/>
</dbReference>
<reference evidence="3" key="1">
    <citation type="journal article" date="2021" name="PeerJ">
        <title>Extensive microbial diversity within the chicken gut microbiome revealed by metagenomics and culture.</title>
        <authorList>
            <person name="Gilroy R."/>
            <person name="Ravi A."/>
            <person name="Getino M."/>
            <person name="Pursley I."/>
            <person name="Horton D.L."/>
            <person name="Alikhan N.F."/>
            <person name="Baker D."/>
            <person name="Gharbi K."/>
            <person name="Hall N."/>
            <person name="Watson M."/>
            <person name="Adriaenssens E.M."/>
            <person name="Foster-Nyarko E."/>
            <person name="Jarju S."/>
            <person name="Secka A."/>
            <person name="Antonio M."/>
            <person name="Oren A."/>
            <person name="Chaudhuri R.R."/>
            <person name="La Ragione R."/>
            <person name="Hildebrand F."/>
            <person name="Pallen M.J."/>
        </authorList>
    </citation>
    <scope>NUCLEOTIDE SEQUENCE</scope>
    <source>
        <strain evidence="3">ChiSjej1B19-5720</strain>
    </source>
</reference>
<dbReference type="InterPro" id="IPR047057">
    <property type="entry name" value="MerR_fam"/>
</dbReference>
<protein>
    <submittedName>
        <fullName evidence="3">MerR family transcriptional regulator</fullName>
    </submittedName>
</protein>
<dbReference type="GO" id="GO:0003700">
    <property type="term" value="F:DNA-binding transcription factor activity"/>
    <property type="evidence" value="ECO:0007669"/>
    <property type="project" value="InterPro"/>
</dbReference>
<dbReference type="AlphaFoldDB" id="A0A9D2LUR8"/>
<evidence type="ECO:0000313" key="4">
    <source>
        <dbReference type="Proteomes" id="UP000823842"/>
    </source>
</evidence>
<accession>A0A9D2LUR8</accession>
<dbReference type="Gene3D" id="1.10.1660.10">
    <property type="match status" value="1"/>
</dbReference>
<dbReference type="InterPro" id="IPR000551">
    <property type="entry name" value="MerR-type_HTH_dom"/>
</dbReference>
<sequence>MEENKVMSDNFMMFGELAKRMGTTVRTLQYYDREGLLSPSGKSPGGRRLYTYKDMIRLHQIQALKSLGFSLDAIKNRLITLDTPAEVEKVLMEQESEKLRIPVIAFYSPVHFQKYSLNSQAGVQLHAWQKLFTWVFP</sequence>
<feature type="domain" description="HTH merR-type" evidence="2">
    <location>
        <begin position="15"/>
        <end position="80"/>
    </location>
</feature>
<evidence type="ECO:0000256" key="1">
    <source>
        <dbReference type="ARBA" id="ARBA00023125"/>
    </source>
</evidence>
<dbReference type="PANTHER" id="PTHR30204">
    <property type="entry name" value="REDOX-CYCLING DRUG-SENSING TRANSCRIPTIONAL ACTIVATOR SOXR"/>
    <property type="match status" value="1"/>
</dbReference>
<dbReference type="PROSITE" id="PS50937">
    <property type="entry name" value="HTH_MERR_2"/>
    <property type="match status" value="1"/>
</dbReference>
<reference evidence="3" key="2">
    <citation type="submission" date="2021-04" db="EMBL/GenBank/DDBJ databases">
        <authorList>
            <person name="Gilroy R."/>
        </authorList>
    </citation>
    <scope>NUCLEOTIDE SEQUENCE</scope>
    <source>
        <strain evidence="3">ChiSjej1B19-5720</strain>
    </source>
</reference>
<evidence type="ECO:0000313" key="3">
    <source>
        <dbReference type="EMBL" id="HJB29088.1"/>
    </source>
</evidence>